<dbReference type="InterPro" id="IPR023380">
    <property type="entry name" value="DsbB-like_sf"/>
</dbReference>
<dbReference type="Gene3D" id="1.20.1550.10">
    <property type="entry name" value="DsbB-like"/>
    <property type="match status" value="1"/>
</dbReference>
<evidence type="ECO:0000256" key="5">
    <source>
        <dbReference type="SAM" id="Phobius"/>
    </source>
</evidence>
<dbReference type="Pfam" id="PF02600">
    <property type="entry name" value="DsbB"/>
    <property type="match status" value="1"/>
</dbReference>
<evidence type="ECO:0000256" key="3">
    <source>
        <dbReference type="ARBA" id="ARBA00022989"/>
    </source>
</evidence>
<feature type="transmembrane region" description="Helical" evidence="5">
    <location>
        <begin position="135"/>
        <end position="155"/>
    </location>
</feature>
<name>A0ABV7IR35_9SPHN</name>
<sequence length="160" mass="17092">MLPRGAAARRYARLIALGLPAALLAGAYVSQYGFGLYPCEMCWWQRYAHFAALPFALLAFAAPRARWPVVLATLAIAASALIGAYHAGVEYHWWQGLTACTSTADTSLGNALDAIMNAPMIRCDQAQWTLFGVSLAGYNFLLSGAGALLAAVLLLRGREG</sequence>
<comment type="subcellular location">
    <subcellularLocation>
        <location evidence="1">Membrane</location>
        <topology evidence="1">Multi-pass membrane protein</topology>
    </subcellularLocation>
</comment>
<evidence type="ECO:0000256" key="1">
    <source>
        <dbReference type="ARBA" id="ARBA00004141"/>
    </source>
</evidence>
<evidence type="ECO:0000256" key="2">
    <source>
        <dbReference type="ARBA" id="ARBA00022692"/>
    </source>
</evidence>
<keyword evidence="4 5" id="KW-0472">Membrane</keyword>
<dbReference type="SUPFAM" id="SSF158442">
    <property type="entry name" value="DsbB-like"/>
    <property type="match status" value="1"/>
</dbReference>
<dbReference type="PIRSF" id="PIRSF033913">
    <property type="entry name" value="S-S_format_DsbB"/>
    <property type="match status" value="1"/>
</dbReference>
<evidence type="ECO:0000313" key="6">
    <source>
        <dbReference type="EMBL" id="MFC3175130.1"/>
    </source>
</evidence>
<keyword evidence="7" id="KW-1185">Reference proteome</keyword>
<feature type="transmembrane region" description="Helical" evidence="5">
    <location>
        <begin position="12"/>
        <end position="31"/>
    </location>
</feature>
<reference evidence="7" key="1">
    <citation type="journal article" date="2019" name="Int. J. Syst. Evol. Microbiol.">
        <title>The Global Catalogue of Microorganisms (GCM) 10K type strain sequencing project: providing services to taxonomists for standard genome sequencing and annotation.</title>
        <authorList>
            <consortium name="The Broad Institute Genomics Platform"/>
            <consortium name="The Broad Institute Genome Sequencing Center for Infectious Disease"/>
            <person name="Wu L."/>
            <person name="Ma J."/>
        </authorList>
    </citation>
    <scope>NUCLEOTIDE SEQUENCE [LARGE SCALE GENOMIC DNA]</scope>
    <source>
        <strain evidence="7">KCTC 42984</strain>
    </source>
</reference>
<feature type="transmembrane region" description="Helical" evidence="5">
    <location>
        <begin position="69"/>
        <end position="88"/>
    </location>
</feature>
<dbReference type="Proteomes" id="UP001595604">
    <property type="component" value="Unassembled WGS sequence"/>
</dbReference>
<comment type="caution">
    <text evidence="6">The sequence shown here is derived from an EMBL/GenBank/DDBJ whole genome shotgun (WGS) entry which is preliminary data.</text>
</comment>
<dbReference type="InterPro" id="IPR024199">
    <property type="entry name" value="Uncharacterised_DsbB"/>
</dbReference>
<keyword evidence="3 5" id="KW-1133">Transmembrane helix</keyword>
<dbReference type="EMBL" id="JBHRTQ010000010">
    <property type="protein sequence ID" value="MFC3175130.1"/>
    <property type="molecule type" value="Genomic_DNA"/>
</dbReference>
<dbReference type="InterPro" id="IPR003752">
    <property type="entry name" value="DiS_bond_form_DsbB/BdbC"/>
</dbReference>
<accession>A0ABV7IR35</accession>
<organism evidence="6 7">
    <name type="scientific">Novosphingobium bradum</name>
    <dbReference type="NCBI Taxonomy" id="1737444"/>
    <lineage>
        <taxon>Bacteria</taxon>
        <taxon>Pseudomonadati</taxon>
        <taxon>Pseudomonadota</taxon>
        <taxon>Alphaproteobacteria</taxon>
        <taxon>Sphingomonadales</taxon>
        <taxon>Sphingomonadaceae</taxon>
        <taxon>Novosphingobium</taxon>
    </lineage>
</organism>
<feature type="transmembrane region" description="Helical" evidence="5">
    <location>
        <begin position="43"/>
        <end position="62"/>
    </location>
</feature>
<proteinExistence type="predicted"/>
<dbReference type="RefSeq" id="WP_379510500.1">
    <property type="nucleotide sequence ID" value="NZ_JBHRTQ010000010.1"/>
</dbReference>
<keyword evidence="2 5" id="KW-0812">Transmembrane</keyword>
<evidence type="ECO:0000256" key="4">
    <source>
        <dbReference type="ARBA" id="ARBA00023136"/>
    </source>
</evidence>
<evidence type="ECO:0000313" key="7">
    <source>
        <dbReference type="Proteomes" id="UP001595604"/>
    </source>
</evidence>
<gene>
    <name evidence="6" type="ORF">ACFOD9_12795</name>
</gene>
<protein>
    <submittedName>
        <fullName evidence="6">Disulfide bond formation protein B</fullName>
    </submittedName>
</protein>